<name>A0ABR7CWE7_9BACT</name>
<accession>A0ABR7CWE7</accession>
<dbReference type="RefSeq" id="WP_186974833.1">
    <property type="nucleotide sequence ID" value="NZ_JACOOH010000001.1"/>
</dbReference>
<evidence type="ECO:0000313" key="2">
    <source>
        <dbReference type="EMBL" id="MBC5619988.1"/>
    </source>
</evidence>
<sequence>MIIAICIVGLALLVLGAAAAKKPEPMTHEEMVKKNEERANRVTGCVFSIIALLMLVGIIISLFE</sequence>
<dbReference type="EMBL" id="JACOOH010000001">
    <property type="protein sequence ID" value="MBC5619988.1"/>
    <property type="molecule type" value="Genomic_DNA"/>
</dbReference>
<keyword evidence="3" id="KW-1185">Reference proteome</keyword>
<evidence type="ECO:0000313" key="3">
    <source>
        <dbReference type="Proteomes" id="UP000646484"/>
    </source>
</evidence>
<feature type="transmembrane region" description="Helical" evidence="1">
    <location>
        <begin position="44"/>
        <end position="63"/>
    </location>
</feature>
<keyword evidence="1" id="KW-0812">Transmembrane</keyword>
<proteinExistence type="predicted"/>
<reference evidence="2 3" key="1">
    <citation type="submission" date="2020-08" db="EMBL/GenBank/DDBJ databases">
        <title>Genome public.</title>
        <authorList>
            <person name="Liu C."/>
            <person name="Sun Q."/>
        </authorList>
    </citation>
    <scope>NUCLEOTIDE SEQUENCE [LARGE SCALE GENOMIC DNA]</scope>
    <source>
        <strain evidence="2 3">NSJ-56</strain>
    </source>
</reference>
<protein>
    <submittedName>
        <fullName evidence="2">Uncharacterized protein</fullName>
    </submittedName>
</protein>
<dbReference type="Proteomes" id="UP000646484">
    <property type="component" value="Unassembled WGS sequence"/>
</dbReference>
<comment type="caution">
    <text evidence="2">The sequence shown here is derived from an EMBL/GenBank/DDBJ whole genome shotgun (WGS) entry which is preliminary data.</text>
</comment>
<gene>
    <name evidence="2" type="ORF">H8S64_02630</name>
</gene>
<keyword evidence="1" id="KW-1133">Transmembrane helix</keyword>
<organism evidence="2 3">
    <name type="scientific">Butyricimonas hominis</name>
    <dbReference type="NCBI Taxonomy" id="2763032"/>
    <lineage>
        <taxon>Bacteria</taxon>
        <taxon>Pseudomonadati</taxon>
        <taxon>Bacteroidota</taxon>
        <taxon>Bacteroidia</taxon>
        <taxon>Bacteroidales</taxon>
        <taxon>Odoribacteraceae</taxon>
        <taxon>Butyricimonas</taxon>
    </lineage>
</organism>
<keyword evidence="1" id="KW-0472">Membrane</keyword>
<evidence type="ECO:0000256" key="1">
    <source>
        <dbReference type="SAM" id="Phobius"/>
    </source>
</evidence>